<evidence type="ECO:0000256" key="6">
    <source>
        <dbReference type="ARBA" id="ARBA00022840"/>
    </source>
</evidence>
<evidence type="ECO:0000256" key="2">
    <source>
        <dbReference type="ARBA" id="ARBA00012438"/>
    </source>
</evidence>
<organism evidence="10 11">
    <name type="scientific">Larkinella knui</name>
    <dbReference type="NCBI Taxonomy" id="2025310"/>
    <lineage>
        <taxon>Bacteria</taxon>
        <taxon>Pseudomonadati</taxon>
        <taxon>Bacteroidota</taxon>
        <taxon>Cytophagia</taxon>
        <taxon>Cytophagales</taxon>
        <taxon>Spirosomataceae</taxon>
        <taxon>Larkinella</taxon>
    </lineage>
</organism>
<dbReference type="InterPro" id="IPR036890">
    <property type="entry name" value="HATPase_C_sf"/>
</dbReference>
<evidence type="ECO:0000256" key="7">
    <source>
        <dbReference type="ARBA" id="ARBA00023012"/>
    </source>
</evidence>
<keyword evidence="8" id="KW-1133">Transmembrane helix</keyword>
<dbReference type="Gene3D" id="3.30.565.10">
    <property type="entry name" value="Histidine kinase-like ATPase, C-terminal domain"/>
    <property type="match status" value="1"/>
</dbReference>
<gene>
    <name evidence="10" type="ORF">EHT87_17705</name>
</gene>
<dbReference type="PANTHER" id="PTHR42878">
    <property type="entry name" value="TWO-COMPONENT HISTIDINE KINASE"/>
    <property type="match status" value="1"/>
</dbReference>
<keyword evidence="3" id="KW-0808">Transferase</keyword>
<accession>A0A3P1CL92</accession>
<dbReference type="Gene3D" id="1.10.287.130">
    <property type="match status" value="1"/>
</dbReference>
<keyword evidence="8" id="KW-0472">Membrane</keyword>
<comment type="caution">
    <text evidence="10">The sequence shown here is derived from an EMBL/GenBank/DDBJ whole genome shotgun (WGS) entry which is preliminary data.</text>
</comment>
<keyword evidence="11" id="KW-1185">Reference proteome</keyword>
<dbReference type="InterPro" id="IPR036097">
    <property type="entry name" value="HisK_dim/P_sf"/>
</dbReference>
<dbReference type="GO" id="GO:0000155">
    <property type="term" value="F:phosphorelay sensor kinase activity"/>
    <property type="evidence" value="ECO:0007669"/>
    <property type="project" value="InterPro"/>
</dbReference>
<keyword evidence="4" id="KW-0547">Nucleotide-binding</keyword>
<dbReference type="RefSeq" id="WP_124907973.1">
    <property type="nucleotide sequence ID" value="NZ_RQJP01000003.1"/>
</dbReference>
<proteinExistence type="predicted"/>
<sequence>MEHKQISPPGTMTYLPLFWETGSSSVGAKPFLGQSTGIGFGWNHPLWFSLLTALFAGLLVWFVIKKKYRHQQRQKPAVNPEAEARILQQQKLILELQLHNDQLKISKENLHLSISEKDRFISILIHDLRSPLRYLYKNTAYLFRNWKRDSHAELDDLITEINNSTQQIHFLTEEMTYWIAAQDHTYRIRLKEYSLLAIANELEDLYIENILQQGNTLQLDIPVLMKINTDKVVLKTILRNLLDTANKNTDDGIIIIQARQAYQKVIITVLNNGVGVSPTLLQDINHYFSTSEAMPGLNTQFGHEIIRDFARLLKATVLYETPENGGLSVSLTLPH</sequence>
<protein>
    <recommendedName>
        <fullName evidence="2">histidine kinase</fullName>
        <ecNumber evidence="2">2.7.13.3</ecNumber>
    </recommendedName>
</protein>
<dbReference type="PANTHER" id="PTHR42878:SF7">
    <property type="entry name" value="SENSOR HISTIDINE KINASE GLRK"/>
    <property type="match status" value="1"/>
</dbReference>
<reference evidence="10 11" key="1">
    <citation type="submission" date="2018-11" db="EMBL/GenBank/DDBJ databases">
        <authorList>
            <person name="Zhou Z."/>
            <person name="Wang G."/>
        </authorList>
    </citation>
    <scope>NUCLEOTIDE SEQUENCE [LARGE SCALE GENOMIC DNA]</scope>
    <source>
        <strain evidence="10 11">KCTC42998</strain>
    </source>
</reference>
<dbReference type="InterPro" id="IPR050351">
    <property type="entry name" value="BphY/WalK/GraS-like"/>
</dbReference>
<dbReference type="OrthoDB" id="9810447at2"/>
<name>A0A3P1CL92_9BACT</name>
<keyword evidence="5 10" id="KW-0418">Kinase</keyword>
<evidence type="ECO:0000256" key="5">
    <source>
        <dbReference type="ARBA" id="ARBA00022777"/>
    </source>
</evidence>
<dbReference type="GO" id="GO:0007234">
    <property type="term" value="P:osmosensory signaling via phosphorelay pathway"/>
    <property type="evidence" value="ECO:0007669"/>
    <property type="project" value="TreeGrafter"/>
</dbReference>
<dbReference type="SUPFAM" id="SSF47384">
    <property type="entry name" value="Homodimeric domain of signal transducing histidine kinase"/>
    <property type="match status" value="1"/>
</dbReference>
<evidence type="ECO:0000256" key="4">
    <source>
        <dbReference type="ARBA" id="ARBA00022741"/>
    </source>
</evidence>
<evidence type="ECO:0000256" key="1">
    <source>
        <dbReference type="ARBA" id="ARBA00000085"/>
    </source>
</evidence>
<keyword evidence="8" id="KW-0812">Transmembrane</keyword>
<dbReference type="PROSITE" id="PS50109">
    <property type="entry name" value="HIS_KIN"/>
    <property type="match status" value="1"/>
</dbReference>
<dbReference type="InterPro" id="IPR003594">
    <property type="entry name" value="HATPase_dom"/>
</dbReference>
<dbReference type="EMBL" id="RQJP01000003">
    <property type="protein sequence ID" value="RRB14077.1"/>
    <property type="molecule type" value="Genomic_DNA"/>
</dbReference>
<dbReference type="GO" id="GO:0005524">
    <property type="term" value="F:ATP binding"/>
    <property type="evidence" value="ECO:0007669"/>
    <property type="project" value="UniProtKB-KW"/>
</dbReference>
<evidence type="ECO:0000256" key="8">
    <source>
        <dbReference type="SAM" id="Phobius"/>
    </source>
</evidence>
<feature type="domain" description="Histidine kinase" evidence="9">
    <location>
        <begin position="123"/>
        <end position="335"/>
    </location>
</feature>
<feature type="transmembrane region" description="Helical" evidence="8">
    <location>
        <begin position="46"/>
        <end position="64"/>
    </location>
</feature>
<dbReference type="GO" id="GO:0030295">
    <property type="term" value="F:protein kinase activator activity"/>
    <property type="evidence" value="ECO:0007669"/>
    <property type="project" value="TreeGrafter"/>
</dbReference>
<dbReference type="SUPFAM" id="SSF55874">
    <property type="entry name" value="ATPase domain of HSP90 chaperone/DNA topoisomerase II/histidine kinase"/>
    <property type="match status" value="1"/>
</dbReference>
<evidence type="ECO:0000256" key="3">
    <source>
        <dbReference type="ARBA" id="ARBA00022679"/>
    </source>
</evidence>
<evidence type="ECO:0000313" key="10">
    <source>
        <dbReference type="EMBL" id="RRB14077.1"/>
    </source>
</evidence>
<keyword evidence="6" id="KW-0067">ATP-binding</keyword>
<dbReference type="InterPro" id="IPR005467">
    <property type="entry name" value="His_kinase_dom"/>
</dbReference>
<dbReference type="AlphaFoldDB" id="A0A3P1CL92"/>
<dbReference type="GO" id="GO:0000156">
    <property type="term" value="F:phosphorelay response regulator activity"/>
    <property type="evidence" value="ECO:0007669"/>
    <property type="project" value="TreeGrafter"/>
</dbReference>
<keyword evidence="7" id="KW-0902">Two-component regulatory system</keyword>
<evidence type="ECO:0000313" key="11">
    <source>
        <dbReference type="Proteomes" id="UP000274271"/>
    </source>
</evidence>
<evidence type="ECO:0000259" key="9">
    <source>
        <dbReference type="PROSITE" id="PS50109"/>
    </source>
</evidence>
<dbReference type="EC" id="2.7.13.3" evidence="2"/>
<dbReference type="Pfam" id="PF02518">
    <property type="entry name" value="HATPase_c"/>
    <property type="match status" value="1"/>
</dbReference>
<dbReference type="Proteomes" id="UP000274271">
    <property type="component" value="Unassembled WGS sequence"/>
</dbReference>
<comment type="catalytic activity">
    <reaction evidence="1">
        <text>ATP + protein L-histidine = ADP + protein N-phospho-L-histidine.</text>
        <dbReference type="EC" id="2.7.13.3"/>
    </reaction>
</comment>